<accession>A0ACC2U347</accession>
<gene>
    <name evidence="1" type="ORF">DSO57_1017067</name>
</gene>
<name>A0ACC2U347_9FUNG</name>
<comment type="caution">
    <text evidence="1">The sequence shown here is derived from an EMBL/GenBank/DDBJ whole genome shotgun (WGS) entry which is preliminary data.</text>
</comment>
<proteinExistence type="predicted"/>
<organism evidence="1 2">
    <name type="scientific">Entomophthora muscae</name>
    <dbReference type="NCBI Taxonomy" id="34485"/>
    <lineage>
        <taxon>Eukaryota</taxon>
        <taxon>Fungi</taxon>
        <taxon>Fungi incertae sedis</taxon>
        <taxon>Zoopagomycota</taxon>
        <taxon>Entomophthoromycotina</taxon>
        <taxon>Entomophthoromycetes</taxon>
        <taxon>Entomophthorales</taxon>
        <taxon>Entomophthoraceae</taxon>
        <taxon>Entomophthora</taxon>
    </lineage>
</organism>
<protein>
    <submittedName>
        <fullName evidence="1">Uncharacterized protein</fullName>
    </submittedName>
</protein>
<dbReference type="Proteomes" id="UP001165960">
    <property type="component" value="Unassembled WGS sequence"/>
</dbReference>
<reference evidence="1" key="1">
    <citation type="submission" date="2022-04" db="EMBL/GenBank/DDBJ databases">
        <title>Genome of the entomopathogenic fungus Entomophthora muscae.</title>
        <authorList>
            <person name="Elya C."/>
            <person name="Lovett B.R."/>
            <person name="Lee E."/>
            <person name="Macias A.M."/>
            <person name="Hajek A.E."/>
            <person name="De Bivort B.L."/>
            <person name="Kasson M.T."/>
            <person name="De Fine Licht H.H."/>
            <person name="Stajich J.E."/>
        </authorList>
    </citation>
    <scope>NUCLEOTIDE SEQUENCE</scope>
    <source>
        <strain evidence="1">Berkeley</strain>
    </source>
</reference>
<sequence length="304" mass="34914">MSLGNVAKYIESFGLLLNLVTLCLILRQGLKSPDMQLALILAVCDVCLVSSKLGLYIYYKTTNDFGIFKKEWFGQLDGLFMCLFISTSILCVGYLALLRCWAIFFKRRINIKVWFRFFAAQQGLLAFLLTLTAVNGEFKLSPFDRFFHPNPYSLNPVTRSCSLLLSLWILFSFVAVNVTYPAICYVYLHQIDTAAICLDWRPKIIARHHFLKKITIILRISILMLIYNIFMLPAFVITMKGYIQHQNNSVTLDSLLTLSLLCLVIVNPLTLIFLHQDIVNDVKIIFHSMFRPKLPTDIQIHPSL</sequence>
<dbReference type="EMBL" id="QTSX02001491">
    <property type="protein sequence ID" value="KAJ9081223.1"/>
    <property type="molecule type" value="Genomic_DNA"/>
</dbReference>
<evidence type="ECO:0000313" key="2">
    <source>
        <dbReference type="Proteomes" id="UP001165960"/>
    </source>
</evidence>
<keyword evidence="2" id="KW-1185">Reference proteome</keyword>
<evidence type="ECO:0000313" key="1">
    <source>
        <dbReference type="EMBL" id="KAJ9081223.1"/>
    </source>
</evidence>